<protein>
    <submittedName>
        <fullName evidence="1">Uncharacterized protein</fullName>
    </submittedName>
</protein>
<dbReference type="EMBL" id="JAWLIP010000002">
    <property type="protein sequence ID" value="MDV6225843.1"/>
    <property type="molecule type" value="Genomic_DNA"/>
</dbReference>
<reference evidence="1 2" key="1">
    <citation type="submission" date="2023-10" db="EMBL/GenBank/DDBJ databases">
        <authorList>
            <person name="Venkata Ramana C."/>
            <person name="Sasikala C."/>
            <person name="Dhurka M."/>
        </authorList>
    </citation>
    <scope>NUCLEOTIDE SEQUENCE [LARGE SCALE GENOMIC DNA]</scope>
    <source>
        <strain evidence="1 2">KCTC 32151</strain>
    </source>
</reference>
<proteinExistence type="predicted"/>
<gene>
    <name evidence="1" type="ORF">R2G56_06055</name>
</gene>
<keyword evidence="2" id="KW-1185">Reference proteome</keyword>
<name>A0ABU4AHX0_9HYPH</name>
<evidence type="ECO:0000313" key="1">
    <source>
        <dbReference type="EMBL" id="MDV6225843.1"/>
    </source>
</evidence>
<accession>A0ABU4AHX0</accession>
<evidence type="ECO:0000313" key="2">
    <source>
        <dbReference type="Proteomes" id="UP001185659"/>
    </source>
</evidence>
<comment type="caution">
    <text evidence="1">The sequence shown here is derived from an EMBL/GenBank/DDBJ whole genome shotgun (WGS) entry which is preliminary data.</text>
</comment>
<dbReference type="Proteomes" id="UP001185659">
    <property type="component" value="Unassembled WGS sequence"/>
</dbReference>
<dbReference type="RefSeq" id="WP_317560749.1">
    <property type="nucleotide sequence ID" value="NZ_JAWLIP010000002.1"/>
</dbReference>
<sequence length="134" mass="15026">MQMKNPSVESVTDGLAKLIRDVRLLQSEVRQLRSDLGGFTNDKRLLPYIHTLPPQAGGSDRAKAETDEPQSGIRKISYEYGDVSNLEIPTRTLIAIAKEIDGALRDIRSARNDISAIEKDSDLRDEFRDWLSKG</sequence>
<organism evidence="1 2">
    <name type="scientific">Nitratireductor aquimarinus</name>
    <dbReference type="NCBI Taxonomy" id="889300"/>
    <lineage>
        <taxon>Bacteria</taxon>
        <taxon>Pseudomonadati</taxon>
        <taxon>Pseudomonadota</taxon>
        <taxon>Alphaproteobacteria</taxon>
        <taxon>Hyphomicrobiales</taxon>
        <taxon>Phyllobacteriaceae</taxon>
        <taxon>Nitratireductor</taxon>
    </lineage>
</organism>